<dbReference type="Proteomes" id="UP000614601">
    <property type="component" value="Unassembled WGS sequence"/>
</dbReference>
<keyword evidence="1" id="KW-0732">Signal</keyword>
<dbReference type="EMBL" id="CAJFCW020000005">
    <property type="protein sequence ID" value="CAG9122201.1"/>
    <property type="molecule type" value="Genomic_DNA"/>
</dbReference>
<comment type="caution">
    <text evidence="2">The sequence shown here is derived from an EMBL/GenBank/DDBJ whole genome shotgun (WGS) entry which is preliminary data.</text>
</comment>
<evidence type="ECO:0000313" key="3">
    <source>
        <dbReference type="Proteomes" id="UP000614601"/>
    </source>
</evidence>
<reference evidence="2" key="1">
    <citation type="submission" date="2020-09" db="EMBL/GenBank/DDBJ databases">
        <authorList>
            <person name="Kikuchi T."/>
        </authorList>
    </citation>
    <scope>NUCLEOTIDE SEQUENCE</scope>
    <source>
        <strain evidence="2">SH1</strain>
    </source>
</reference>
<accession>A0A811LFY2</accession>
<proteinExistence type="predicted"/>
<name>A0A811LFY2_9BILA</name>
<evidence type="ECO:0000256" key="1">
    <source>
        <dbReference type="SAM" id="SignalP"/>
    </source>
</evidence>
<gene>
    <name evidence="2" type="ORF">BOKJ2_LOCUS12085</name>
</gene>
<dbReference type="EMBL" id="CAJFDH010000005">
    <property type="protein sequence ID" value="CAD5226452.1"/>
    <property type="molecule type" value="Genomic_DNA"/>
</dbReference>
<feature type="signal peptide" evidence="1">
    <location>
        <begin position="1"/>
        <end position="19"/>
    </location>
</feature>
<keyword evidence="3" id="KW-1185">Reference proteome</keyword>
<dbReference type="AlphaFoldDB" id="A0A811LFY2"/>
<dbReference type="Proteomes" id="UP000783686">
    <property type="component" value="Unassembled WGS sequence"/>
</dbReference>
<organism evidence="2 3">
    <name type="scientific">Bursaphelenchus okinawaensis</name>
    <dbReference type="NCBI Taxonomy" id="465554"/>
    <lineage>
        <taxon>Eukaryota</taxon>
        <taxon>Metazoa</taxon>
        <taxon>Ecdysozoa</taxon>
        <taxon>Nematoda</taxon>
        <taxon>Chromadorea</taxon>
        <taxon>Rhabditida</taxon>
        <taxon>Tylenchina</taxon>
        <taxon>Tylenchomorpha</taxon>
        <taxon>Aphelenchoidea</taxon>
        <taxon>Aphelenchoididae</taxon>
        <taxon>Bursaphelenchus</taxon>
    </lineage>
</organism>
<feature type="chain" id="PRO_5044131733" evidence="1">
    <location>
        <begin position="20"/>
        <end position="286"/>
    </location>
</feature>
<evidence type="ECO:0000313" key="2">
    <source>
        <dbReference type="EMBL" id="CAD5226452.1"/>
    </source>
</evidence>
<protein>
    <submittedName>
        <fullName evidence="2">Uncharacterized protein</fullName>
    </submittedName>
</protein>
<sequence>MRLATAILISTLSAIVCQTELNEEPEDVTLPQPELKTDDVKKLFQPLMRIIQESKTRMSEAEFLDALKPAVRTIFESNEINNETLRTAFEPIAEKITKDTGNSFNVSQFVREGTAVDLLNLTRVAVTANPLDRAQNVLNNINDMVGGKPNSVSGLSALKNWDLGSLTTNQIDLVHEAFNRMTSDDKVDYPFSYGKQQMHLQCQVVDDKGNTQTFSQNDLVKVVQENVPEFFNQYKKFTEVTATPPRPRVVPTTAAPIQFRTDEMNSASRSYSILIAILPTVAYLLL</sequence>